<reference evidence="3 4" key="1">
    <citation type="submission" date="2013-09" db="EMBL/GenBank/DDBJ databases">
        <authorList>
            <person name="GENOMES U."/>
        </authorList>
    </citation>
    <scope>NUCLEOTIDE SEQUENCE [LARGE SCALE GENOMIC DNA]</scope>
    <source>
        <strain evidence="3">Strain</strain>
    </source>
</reference>
<dbReference type="KEGG" id="vg:17778775"/>
<accession>V6BPP9</accession>
<proteinExistence type="inferred from homology"/>
<dbReference type="InterPro" id="IPR011010">
    <property type="entry name" value="DNA_brk_join_enz"/>
</dbReference>
<dbReference type="Gene3D" id="1.10.443.10">
    <property type="entry name" value="Intergrase catalytic core"/>
    <property type="match status" value="1"/>
</dbReference>
<dbReference type="Proteomes" id="UP000018625">
    <property type="component" value="Segment"/>
</dbReference>
<evidence type="ECO:0000256" key="1">
    <source>
        <dbReference type="ARBA" id="ARBA00008857"/>
    </source>
</evidence>
<dbReference type="RefSeq" id="YP_008859640.1">
    <property type="nucleotide sequence ID" value="NC_022990.1"/>
</dbReference>
<dbReference type="InterPro" id="IPR013762">
    <property type="entry name" value="Integrase-like_cat_sf"/>
</dbReference>
<evidence type="ECO:0000313" key="4">
    <source>
        <dbReference type="Proteomes" id="UP000018625"/>
    </source>
</evidence>
<evidence type="ECO:0000256" key="2">
    <source>
        <dbReference type="ARBA" id="ARBA00023172"/>
    </source>
</evidence>
<dbReference type="EMBL" id="HG531932">
    <property type="protein sequence ID" value="CDI70054.1"/>
    <property type="molecule type" value="Genomic_DNA"/>
</dbReference>
<sequence>MVQTFGLIKIILCNNITMAKLYKLELDDLLNEDLNEAVKIKKGFDRNINFMKIKKKLLRSLKVNCAIVNDKEESDYNKRISTTRIIYIIIALLQLRNCSRISEAVAAIKKFSVKKNLNERVLVKIAKSEKRIVDRKTKEVYETKPRYREMIFPLAWVDKKLFKKIIKDDQWAKFNNNKEPRKRVLDYLLNNFDCNTHSLRYAGINFMLNEKKVPMNIIAKFVGHVNTEQLVTYTQHQALDDVFAMDV</sequence>
<protein>
    <submittedName>
        <fullName evidence="3">Putative integrase</fullName>
    </submittedName>
</protein>
<dbReference type="GO" id="GO:0015074">
    <property type="term" value="P:DNA integration"/>
    <property type="evidence" value="ECO:0007669"/>
    <property type="project" value="InterPro"/>
</dbReference>
<dbReference type="GO" id="GO:0003677">
    <property type="term" value="F:DNA binding"/>
    <property type="evidence" value="ECO:0007669"/>
    <property type="project" value="InterPro"/>
</dbReference>
<name>V6BPP9_9VIRU</name>
<evidence type="ECO:0000313" key="3">
    <source>
        <dbReference type="EMBL" id="CDI70054.1"/>
    </source>
</evidence>
<dbReference type="GO" id="GO:0006310">
    <property type="term" value="P:DNA recombination"/>
    <property type="evidence" value="ECO:0007669"/>
    <property type="project" value="UniProtKB-KW"/>
</dbReference>
<dbReference type="SUPFAM" id="SSF56349">
    <property type="entry name" value="DNA breaking-rejoining enzymes"/>
    <property type="match status" value="1"/>
</dbReference>
<dbReference type="OrthoDB" id="9510at10239"/>
<organism evidence="3 4">
    <name type="scientific">Zamilon virus</name>
    <dbReference type="NCBI Taxonomy" id="1411887"/>
    <lineage>
        <taxon>Viruses</taxon>
        <taxon>Varidnaviria</taxon>
        <taxon>Bamfordvirae</taxon>
        <taxon>Preplasmiviricota</taxon>
        <taxon>Polisuviricotina</taxon>
        <taxon>Virophaviricetes</taxon>
        <taxon>Mividavirales</taxon>
        <taxon>Sputniviroviridae</taxon>
        <taxon>Sputnikvirus</taxon>
        <taxon>Sputnikvirus zamilonense</taxon>
        <taxon>Mimivirus-dependent virus Zamilon</taxon>
    </lineage>
</organism>
<dbReference type="GeneID" id="17778775"/>
<reference evidence="3 4" key="2">
    <citation type="submission" date="2013-11" db="EMBL/GenBank/DDBJ databases">
        <title>DNA sequence associated with virophage mimiviridae genotype specificity.</title>
        <authorList>
            <person name="Gaia M."/>
            <person name="Benamar S."/>
            <person name="Boughalmi M."/>
            <person name="Pagnier I."/>
            <person name="Croce O."/>
            <person name="Colson P."/>
            <person name="Raoult D."/>
            <person name="La Scola B."/>
        </authorList>
    </citation>
    <scope>NUCLEOTIDE SEQUENCE [LARGE SCALE GENOMIC DNA]</scope>
    <source>
        <strain evidence="3">Strain</strain>
    </source>
</reference>
<keyword evidence="4" id="KW-1185">Reference proteome</keyword>
<comment type="similarity">
    <text evidence="1">Belongs to the 'phage' integrase family.</text>
</comment>
<keyword evidence="2" id="KW-0233">DNA recombination</keyword>